<proteinExistence type="predicted"/>
<keyword evidence="4" id="KW-1185">Reference proteome</keyword>
<evidence type="ECO:0000313" key="3">
    <source>
        <dbReference type="EMBL" id="VEL20750.1"/>
    </source>
</evidence>
<dbReference type="EMBL" id="CAAALY010047853">
    <property type="protein sequence ID" value="VEL20750.1"/>
    <property type="molecule type" value="Genomic_DNA"/>
</dbReference>
<comment type="caution">
    <text evidence="3">The sequence shown here is derived from an EMBL/GenBank/DDBJ whole genome shotgun (WGS) entry which is preliminary data.</text>
</comment>
<organism evidence="3 4">
    <name type="scientific">Protopolystoma xenopodis</name>
    <dbReference type="NCBI Taxonomy" id="117903"/>
    <lineage>
        <taxon>Eukaryota</taxon>
        <taxon>Metazoa</taxon>
        <taxon>Spiralia</taxon>
        <taxon>Lophotrochozoa</taxon>
        <taxon>Platyhelminthes</taxon>
        <taxon>Monogenea</taxon>
        <taxon>Polyopisthocotylea</taxon>
        <taxon>Polystomatidea</taxon>
        <taxon>Polystomatidae</taxon>
        <taxon>Protopolystoma</taxon>
    </lineage>
</organism>
<dbReference type="Proteomes" id="UP000784294">
    <property type="component" value="Unassembled WGS sequence"/>
</dbReference>
<keyword evidence="2" id="KW-0472">Membrane</keyword>
<feature type="transmembrane region" description="Helical" evidence="2">
    <location>
        <begin position="318"/>
        <end position="339"/>
    </location>
</feature>
<dbReference type="AlphaFoldDB" id="A0A448WUX9"/>
<evidence type="ECO:0000313" key="4">
    <source>
        <dbReference type="Proteomes" id="UP000784294"/>
    </source>
</evidence>
<feature type="region of interest" description="Disordered" evidence="1">
    <location>
        <begin position="106"/>
        <end position="135"/>
    </location>
</feature>
<reference evidence="3" key="1">
    <citation type="submission" date="2018-11" db="EMBL/GenBank/DDBJ databases">
        <authorList>
            <consortium name="Pathogen Informatics"/>
        </authorList>
    </citation>
    <scope>NUCLEOTIDE SEQUENCE</scope>
</reference>
<accession>A0A448WUX9</accession>
<gene>
    <name evidence="3" type="ORF">PXEA_LOCUS14190</name>
</gene>
<protein>
    <submittedName>
        <fullName evidence="3">Uncharacterized protein</fullName>
    </submittedName>
</protein>
<evidence type="ECO:0000256" key="1">
    <source>
        <dbReference type="SAM" id="MobiDB-lite"/>
    </source>
</evidence>
<keyword evidence="2" id="KW-0812">Transmembrane</keyword>
<name>A0A448WUX9_9PLAT</name>
<sequence>MDACIELACLQSASGNTATHSTNGSVSGSGSLGTIGLASTSTIGTSGDAPMVSSNPTSVGQSISAVTVNAVGTGSGTAQPPNCYVIVTLKEASRMFIHLDMHYQHSLDQRRPPRPSRTSPEHLVSPGLSVGTDSSQSISFMHQSGNRVNDASLKLRAAAAAAAAAVALERLAGQPDAPARHWLDYLARYLCLPSVGWSSTSVPISPRLCARIRPVFLYRNVKKCVDRLTRQAMHRRCRQLISTGDVQPEELAISSLATTSGISSTEQAQPSEPIADSLAPSQSDSVPLLFGAAGFERDAWELMRSVFRNELTRKEVSILWLIFYSNYTYFFICMPSIWITQFNKRWNRYNYFLGVHADITRFCYIRKNDLRREWYWINLYTTKRFEKCISFGRCH</sequence>
<evidence type="ECO:0000256" key="2">
    <source>
        <dbReference type="SAM" id="Phobius"/>
    </source>
</evidence>
<keyword evidence="2" id="KW-1133">Transmembrane helix</keyword>